<dbReference type="RefSeq" id="WP_347438954.1">
    <property type="nucleotide sequence ID" value="NZ_CP089291.1"/>
</dbReference>
<gene>
    <name evidence="4" type="ORF">LSG31_08990</name>
</gene>
<sequence>MDYIQDQIKRIKVCLGNPPDLEVREIVLYVGQEQTRKGSVLYCSSLVNEERIANEVIRPLTQLASFWYDASQPFPGFQNIITSAQVEETNNFVEQIVSSILQGYVLLYIEQTASWRIQLKKGEKRSITEPENEKAVRGPKDCFTENLSTNMTLVRQRLQYQNLRIEEPQLGTKLPTKVVMFYVKDSVKEGVLKEVRQRLQGIHIEALIDASYIEEIISDFRWSPFPTIEYTERPDKMAASIIEGRIAIMVDGSPTCLLAPTIFAHFLMATEDQYILPYAATAIRWLRFLALFLAFSLPSIFIALTTIHHGMIPPFLGVTLAKARTGMPFPIALEILLMESLMEIVREAGLRMPGPLGQSVTIVGTLVIGEAAVSAGLISAPVVVVVALTTLASFAIPAYYMGLSIRLMRFPMMAFSTVLGLVGVTWYLMVILIHLVGIRSFGIPYLTPLGPWQGKNVKDTILRFPRWRMDGASSYGRKKLKKREG</sequence>
<dbReference type="EMBL" id="CP089291">
    <property type="protein sequence ID" value="UOF92276.1"/>
    <property type="molecule type" value="Genomic_DNA"/>
</dbReference>
<reference evidence="4" key="1">
    <citation type="submission" date="2021-12" db="EMBL/GenBank/DDBJ databases">
        <title>Alicyclobacillaceae gen. nov., sp. nov., isolated from chalcocite enrichment system.</title>
        <authorList>
            <person name="Jiang Z."/>
        </authorList>
    </citation>
    <scope>NUCLEOTIDE SEQUENCE</scope>
    <source>
        <strain evidence="4">MYW30-H2</strain>
    </source>
</reference>
<keyword evidence="2 3" id="KW-0472">Membrane</keyword>
<name>A0ABY4CP52_9BACL</name>
<evidence type="ECO:0000313" key="5">
    <source>
        <dbReference type="Proteomes" id="UP000830167"/>
    </source>
</evidence>
<dbReference type="PANTHER" id="PTHR22550:SF5">
    <property type="entry name" value="LEUCINE ZIPPER PROTEIN 4"/>
    <property type="match status" value="1"/>
</dbReference>
<feature type="transmembrane region" description="Helical" evidence="3">
    <location>
        <begin position="384"/>
        <end position="402"/>
    </location>
</feature>
<dbReference type="PIRSF" id="PIRSF005690">
    <property type="entry name" value="GerBA"/>
    <property type="match status" value="1"/>
</dbReference>
<dbReference type="PANTHER" id="PTHR22550">
    <property type="entry name" value="SPORE GERMINATION PROTEIN"/>
    <property type="match status" value="1"/>
</dbReference>
<dbReference type="InterPro" id="IPR004995">
    <property type="entry name" value="Spore_Ger"/>
</dbReference>
<feature type="transmembrane region" description="Helical" evidence="3">
    <location>
        <begin position="285"/>
        <end position="307"/>
    </location>
</feature>
<feature type="transmembrane region" description="Helical" evidence="3">
    <location>
        <begin position="414"/>
        <end position="436"/>
    </location>
</feature>
<keyword evidence="3" id="KW-1133">Transmembrane helix</keyword>
<comment type="similarity">
    <text evidence="1">Belongs to the GerABKA family.</text>
</comment>
<evidence type="ECO:0000256" key="2">
    <source>
        <dbReference type="ARBA" id="ARBA00023136"/>
    </source>
</evidence>
<evidence type="ECO:0000313" key="4">
    <source>
        <dbReference type="EMBL" id="UOF92276.1"/>
    </source>
</evidence>
<dbReference type="InterPro" id="IPR050768">
    <property type="entry name" value="UPF0353/GerABKA_families"/>
</dbReference>
<evidence type="ECO:0000256" key="1">
    <source>
        <dbReference type="ARBA" id="ARBA00005278"/>
    </source>
</evidence>
<dbReference type="Proteomes" id="UP000830167">
    <property type="component" value="Chromosome"/>
</dbReference>
<proteinExistence type="inferred from homology"/>
<evidence type="ECO:0000256" key="3">
    <source>
        <dbReference type="SAM" id="Phobius"/>
    </source>
</evidence>
<keyword evidence="3" id="KW-0812">Transmembrane</keyword>
<dbReference type="Pfam" id="PF03323">
    <property type="entry name" value="GerA"/>
    <property type="match status" value="1"/>
</dbReference>
<keyword evidence="5" id="KW-1185">Reference proteome</keyword>
<organism evidence="4 5">
    <name type="scientific">Fodinisporobacter ferrooxydans</name>
    <dbReference type="NCBI Taxonomy" id="2901836"/>
    <lineage>
        <taxon>Bacteria</taxon>
        <taxon>Bacillati</taxon>
        <taxon>Bacillota</taxon>
        <taxon>Bacilli</taxon>
        <taxon>Bacillales</taxon>
        <taxon>Alicyclobacillaceae</taxon>
        <taxon>Fodinisporobacter</taxon>
    </lineage>
</organism>
<protein>
    <submittedName>
        <fullName evidence="4">Spore germination protein</fullName>
    </submittedName>
</protein>
<feature type="transmembrane region" description="Helical" evidence="3">
    <location>
        <begin position="357"/>
        <end position="378"/>
    </location>
</feature>
<accession>A0ABY4CP52</accession>